<proteinExistence type="predicted"/>
<evidence type="ECO:0000256" key="1">
    <source>
        <dbReference type="SAM" id="Phobius"/>
    </source>
</evidence>
<evidence type="ECO:0000313" key="3">
    <source>
        <dbReference type="Proteomes" id="UP001056937"/>
    </source>
</evidence>
<protein>
    <recommendedName>
        <fullName evidence="4">DUF883 domain-containing protein</fullName>
    </recommendedName>
</protein>
<dbReference type="EMBL" id="CP084930">
    <property type="protein sequence ID" value="USI73152.1"/>
    <property type="molecule type" value="Genomic_DNA"/>
</dbReference>
<evidence type="ECO:0008006" key="4">
    <source>
        <dbReference type="Google" id="ProtNLM"/>
    </source>
</evidence>
<dbReference type="RefSeq" id="WP_252166964.1">
    <property type="nucleotide sequence ID" value="NZ_CP084930.1"/>
</dbReference>
<feature type="transmembrane region" description="Helical" evidence="1">
    <location>
        <begin position="35"/>
        <end position="52"/>
    </location>
</feature>
<gene>
    <name evidence="2" type="ORF">LHA26_01325</name>
</gene>
<reference evidence="2" key="1">
    <citation type="journal article" date="2022" name="Toxins">
        <title>Genomic Analysis of Sphingopyxis sp. USTB-05 for Biodegrading Cyanobacterial Hepatotoxins.</title>
        <authorList>
            <person name="Liu C."/>
            <person name="Xu Q."/>
            <person name="Zhao Z."/>
            <person name="Zhang H."/>
            <person name="Liu X."/>
            <person name="Yin C."/>
            <person name="Liu Y."/>
            <person name="Yan H."/>
        </authorList>
    </citation>
    <scope>NUCLEOTIDE SEQUENCE</scope>
    <source>
        <strain evidence="2">NBD5</strain>
    </source>
</reference>
<dbReference type="Proteomes" id="UP001056937">
    <property type="component" value="Chromosome 1"/>
</dbReference>
<keyword evidence="1" id="KW-0472">Membrane</keyword>
<organism evidence="2 3">
    <name type="scientific">Sphingomonas morindae</name>
    <dbReference type="NCBI Taxonomy" id="1541170"/>
    <lineage>
        <taxon>Bacteria</taxon>
        <taxon>Pseudomonadati</taxon>
        <taxon>Pseudomonadota</taxon>
        <taxon>Alphaproteobacteria</taxon>
        <taxon>Sphingomonadales</taxon>
        <taxon>Sphingomonadaceae</taxon>
        <taxon>Sphingomonas</taxon>
    </lineage>
</organism>
<keyword evidence="3" id="KW-1185">Reference proteome</keyword>
<name>A0ABY4X897_9SPHN</name>
<evidence type="ECO:0000313" key="2">
    <source>
        <dbReference type="EMBL" id="USI73152.1"/>
    </source>
</evidence>
<sequence>MVTDTATGATAGASTTAAKPQIVDQVKSFAKQRPYAVATLAGVLGVALLNTLRGK</sequence>
<keyword evidence="1" id="KW-0812">Transmembrane</keyword>
<accession>A0ABY4X897</accession>
<keyword evidence="1" id="KW-1133">Transmembrane helix</keyword>